<dbReference type="EMBL" id="MN740491">
    <property type="protein sequence ID" value="QHU29599.1"/>
    <property type="molecule type" value="Genomic_DNA"/>
</dbReference>
<name>A0A6C0LF87_9ZZZZ</name>
<evidence type="ECO:0000313" key="2">
    <source>
        <dbReference type="EMBL" id="QHU29599.1"/>
    </source>
</evidence>
<evidence type="ECO:0000256" key="1">
    <source>
        <dbReference type="SAM" id="Phobius"/>
    </source>
</evidence>
<reference evidence="2" key="1">
    <citation type="journal article" date="2020" name="Nature">
        <title>Giant virus diversity and host interactions through global metagenomics.</title>
        <authorList>
            <person name="Schulz F."/>
            <person name="Roux S."/>
            <person name="Paez-Espino D."/>
            <person name="Jungbluth S."/>
            <person name="Walsh D.A."/>
            <person name="Denef V.J."/>
            <person name="McMahon K.D."/>
            <person name="Konstantinidis K.T."/>
            <person name="Eloe-Fadrosh E.A."/>
            <person name="Kyrpides N.C."/>
            <person name="Woyke T."/>
        </authorList>
    </citation>
    <scope>NUCLEOTIDE SEQUENCE</scope>
    <source>
        <strain evidence="2">GVMAG-M-3300027804-48</strain>
    </source>
</reference>
<sequence length="742" mass="86772">MSCANNDINIELKDLTKKSLDFIYDYATKKGDIATSNIYKSTTDINNPFSQDFKTTYGNEIQTDLNSENEEGKTYLTTNLDNNFFMNCAIQTSVPWFSSSQNRKTCDVVNNIEYDETRIAINKVKDRTVITPVLNSKSKKGFCAYYSNINKSYCENRWYDWITIPNYYLGNTYYKDNSHYTELDVYKCYSPCPGDYLPYTKENGDMKCIPKKFFGNGIFNKKYMYNSLGLINLIGNLACSDDDKKKFNTNLLYILHRLIYEHNIETKVDNNIYTAESNIANLMTLKSDSTSRDKSFDKIKPEYDGIYRELYNTVNEHILKNFDGSKNKDYNIINEFTYANYKFNENEPDMYSFTGMEANGLLTDPILIHTWMLAQIFQPLNIEKVFGYTNSQFGATEPEQKTKIEQFQNEYIYKKLYNIYNSEFTKAHPEFLERFKSGEMFKGIEDKIKNEANNSKHIAIRLKNIFFKAINNCYNNKTNFSVNLISRTKKALQNGNLINIIKNNFFYNSSNNIIFNLPDVNSANILIPMSTIPSIEQTYETLLSFDINNIEHTYYKDTEIKKLYDNYKKVIDDTVPATTKKHIGNYFDENNNYCHYLFSMEELETPTCPPGYVYNTTDNQCQLAPRKPIKTEIKTEDDDSDFKIPNLRNIFIVFVQILMVILILYILYVIHDIFGEIIKKGLNYIYVNFIKGFYNLIYISAVSGNTESEKERNRINKQLKILDADLKTIITKKDTIKEYMER</sequence>
<dbReference type="AlphaFoldDB" id="A0A6C0LF87"/>
<protein>
    <submittedName>
        <fullName evidence="2">Uncharacterized protein</fullName>
    </submittedName>
</protein>
<keyword evidence="1" id="KW-1133">Transmembrane helix</keyword>
<keyword evidence="1" id="KW-0472">Membrane</keyword>
<accession>A0A6C0LF87</accession>
<organism evidence="2">
    <name type="scientific">viral metagenome</name>
    <dbReference type="NCBI Taxonomy" id="1070528"/>
    <lineage>
        <taxon>unclassified sequences</taxon>
        <taxon>metagenomes</taxon>
        <taxon>organismal metagenomes</taxon>
    </lineage>
</organism>
<feature type="transmembrane region" description="Helical" evidence="1">
    <location>
        <begin position="650"/>
        <end position="670"/>
    </location>
</feature>
<proteinExistence type="predicted"/>
<keyword evidence="1" id="KW-0812">Transmembrane</keyword>